<gene>
    <name evidence="1" type="ORF">ERX46_15655</name>
</gene>
<dbReference type="OrthoDB" id="1490993at2"/>
<accession>A0A4V1WF65</accession>
<dbReference type="EMBL" id="SETE01000007">
    <property type="protein sequence ID" value="RYM32116.1"/>
    <property type="molecule type" value="Genomic_DNA"/>
</dbReference>
<organism evidence="1 2">
    <name type="scientific">Brumimicrobium glaciale</name>
    <dbReference type="NCBI Taxonomy" id="200475"/>
    <lineage>
        <taxon>Bacteria</taxon>
        <taxon>Pseudomonadati</taxon>
        <taxon>Bacteroidota</taxon>
        <taxon>Flavobacteriia</taxon>
        <taxon>Flavobacteriales</taxon>
        <taxon>Crocinitomicaceae</taxon>
        <taxon>Brumimicrobium</taxon>
    </lineage>
</organism>
<name>A0A4V1WF65_9FLAO</name>
<dbReference type="Proteomes" id="UP000293952">
    <property type="component" value="Unassembled WGS sequence"/>
</dbReference>
<protein>
    <submittedName>
        <fullName evidence="1">Uncharacterized protein</fullName>
    </submittedName>
</protein>
<sequence>MKFNFWIIIFLISPNLVFTQNYFEYYQGINKGRTLVSTGNIEESLQSYFSTFEKFDFVFARDCFNAIEISAITKDTVKLDYFIRRGIKQGLDLKLILKVKKLSEYHNSTFIHRIEKDNDSLKAVYTESINWELRNEMIAMFTADQAVRERFYDAILFKRSKIGKEWEALNRVQVERIIEITKKHGFPGEKLIGIDTPEMHSKIGDYNLSAGMPIVIFIHHYSQPNISYAPLLFKQIEAGNLYNEHFATISDFEVKFGKGKHENHGFFAFKQTLKNTNEQEVNKRRNEIELLSIEKFEELNKSKVITRFWNRLY</sequence>
<evidence type="ECO:0000313" key="2">
    <source>
        <dbReference type="Proteomes" id="UP000293952"/>
    </source>
</evidence>
<proteinExistence type="predicted"/>
<dbReference type="RefSeq" id="WP_130094805.1">
    <property type="nucleotide sequence ID" value="NZ_SETE01000007.1"/>
</dbReference>
<dbReference type="AlphaFoldDB" id="A0A4V1WF65"/>
<keyword evidence="2" id="KW-1185">Reference proteome</keyword>
<comment type="caution">
    <text evidence="1">The sequence shown here is derived from an EMBL/GenBank/DDBJ whole genome shotgun (WGS) entry which is preliminary data.</text>
</comment>
<evidence type="ECO:0000313" key="1">
    <source>
        <dbReference type="EMBL" id="RYM32116.1"/>
    </source>
</evidence>
<reference evidence="1 2" key="1">
    <citation type="submission" date="2019-02" db="EMBL/GenBank/DDBJ databases">
        <title>Genome sequence of the sea-ice species Brumimicrobium glaciale.</title>
        <authorList>
            <person name="Bowman J.P."/>
        </authorList>
    </citation>
    <scope>NUCLEOTIDE SEQUENCE [LARGE SCALE GENOMIC DNA]</scope>
    <source>
        <strain evidence="1 2">IC156</strain>
    </source>
</reference>